<evidence type="ECO:0000313" key="2">
    <source>
        <dbReference type="Proteomes" id="UP000595814"/>
    </source>
</evidence>
<organism evidence="1 2">
    <name type="scientific">Miniphocaeibacter halophilus</name>
    <dbReference type="NCBI Taxonomy" id="2931922"/>
    <lineage>
        <taxon>Bacteria</taxon>
        <taxon>Bacillati</taxon>
        <taxon>Bacillota</taxon>
        <taxon>Tissierellia</taxon>
        <taxon>Tissierellales</taxon>
        <taxon>Peptoniphilaceae</taxon>
        <taxon>Miniphocaeibacter</taxon>
    </lineage>
</organism>
<protein>
    <submittedName>
        <fullName evidence="1">Oligopeptide ABC transporter substrate-binding protein</fullName>
    </submittedName>
</protein>
<evidence type="ECO:0000313" key="1">
    <source>
        <dbReference type="EMBL" id="QQK09038.1"/>
    </source>
</evidence>
<sequence length="596" mass="67331">MKKFIKFTALFLSLTIALTACGGKNKSEDKKQEAKDSISTRGTIVENEGTPIKGGVLQVGLVSDSPFKGIFSVEFSNDSVDANITNPTMWGTFSTDSELKLKGNDAVDIEFDQEAKTATIKIKDSFKWSDGTPVTSRDFAFHYEIVADPEYKGVRYDADHKNIVGIEEFRNGEADTISGLETPDDKTLVITFKEFTPSILWGSGIVTEPVPYEYLKDLKVSEMEASPQLREKPLSTGPFVVKEIIPGQKVEFEKNEYYWRGAPKLDGVVFEVVPSSNVLSALKSGKYDLVTSIPSTIKTEELENLKNYSLLERDDNNLSYMGFKLGKWDEEKGEVIVDPNAKMANVNLRKAMAYALDQKALGDKFYEGLRIPANSMLIPIFKDFRDENAEGYSYDPEKAKKLLDEAGYKDVDNDGFREDPNGEKLVIYYATMSGSEVAEPMAMAYIQWWKEIGLNVELTNGRLLEFQLFYEMVENDDPNIDVFSGGWQIGNNPDQNETYSKYSAFNFSRYTDDAIQTALDNMASENAFDSEFRKQAYKDFDKAMFDAASTVPTMYRIAQYVVNDRIKYFDWSYPYGQENPFTWADIELTADAPIKE</sequence>
<keyword evidence="2" id="KW-1185">Reference proteome</keyword>
<dbReference type="EMBL" id="CP066744">
    <property type="protein sequence ID" value="QQK09038.1"/>
    <property type="molecule type" value="Genomic_DNA"/>
</dbReference>
<name>A0AC61NGW9_9FIRM</name>
<accession>A0AC61NGW9</accession>
<gene>
    <name evidence="1" type="ORF">JFY71_05750</name>
</gene>
<dbReference type="Proteomes" id="UP000595814">
    <property type="component" value="Chromosome"/>
</dbReference>
<proteinExistence type="predicted"/>
<reference evidence="1 2" key="1">
    <citation type="journal article" date="2022" name="Int. J. Syst. Evol. Microbiol.">
        <title>Miniphocaeibacter halophilus sp. nov., an ammonium-tolerant acetate-producing bacterium isolated from a biogas system.</title>
        <authorList>
            <person name="Schnurer A."/>
            <person name="Singh A."/>
            <person name="Bi S."/>
            <person name="Qiao W."/>
            <person name="Westerholm M."/>
        </authorList>
    </citation>
    <scope>NUCLEOTIDE SEQUENCE [LARGE SCALE GENOMIC DNA]</scope>
    <source>
        <strain evidence="1 2">AMB_01</strain>
    </source>
</reference>